<evidence type="ECO:0000256" key="1">
    <source>
        <dbReference type="SAM" id="Phobius"/>
    </source>
</evidence>
<feature type="transmembrane region" description="Helical" evidence="1">
    <location>
        <begin position="46"/>
        <end position="66"/>
    </location>
</feature>
<name>A0A6C0KTL6_9ZZZZ</name>
<keyword evidence="1" id="KW-0472">Membrane</keyword>
<keyword evidence="1" id="KW-0812">Transmembrane</keyword>
<protein>
    <submittedName>
        <fullName evidence="2">Uncharacterized protein</fullName>
    </submittedName>
</protein>
<keyword evidence="1" id="KW-1133">Transmembrane helix</keyword>
<accession>A0A6C0KTL6</accession>
<sequence>MGYYYVNPLGEVKDISYNFLQNIKEDSLTREAQLEDSKLKYESQNIIFIFWSIFASLFLLMLIVYLRKVRRM</sequence>
<organism evidence="2">
    <name type="scientific">viral metagenome</name>
    <dbReference type="NCBI Taxonomy" id="1070528"/>
    <lineage>
        <taxon>unclassified sequences</taxon>
        <taxon>metagenomes</taxon>
        <taxon>organismal metagenomes</taxon>
    </lineage>
</organism>
<dbReference type="EMBL" id="MN740954">
    <property type="protein sequence ID" value="QHU19678.1"/>
    <property type="molecule type" value="Genomic_DNA"/>
</dbReference>
<evidence type="ECO:0000313" key="2">
    <source>
        <dbReference type="EMBL" id="QHU19678.1"/>
    </source>
</evidence>
<proteinExistence type="predicted"/>
<dbReference type="AlphaFoldDB" id="A0A6C0KTL6"/>
<reference evidence="2" key="1">
    <citation type="journal article" date="2020" name="Nature">
        <title>Giant virus diversity and host interactions through global metagenomics.</title>
        <authorList>
            <person name="Schulz F."/>
            <person name="Roux S."/>
            <person name="Paez-Espino D."/>
            <person name="Jungbluth S."/>
            <person name="Walsh D.A."/>
            <person name="Denef V.J."/>
            <person name="McMahon K.D."/>
            <person name="Konstantinidis K.T."/>
            <person name="Eloe-Fadrosh E.A."/>
            <person name="Kyrpides N.C."/>
            <person name="Woyke T."/>
        </authorList>
    </citation>
    <scope>NUCLEOTIDE SEQUENCE</scope>
    <source>
        <strain evidence="2">GVMAG-S-3300013014-113</strain>
    </source>
</reference>